<dbReference type="AlphaFoldDB" id="A0A927GBA7"/>
<organism evidence="2 3">
    <name type="scientific">Spirosoma profusum</name>
    <dbReference type="NCBI Taxonomy" id="2771354"/>
    <lineage>
        <taxon>Bacteria</taxon>
        <taxon>Pseudomonadati</taxon>
        <taxon>Bacteroidota</taxon>
        <taxon>Cytophagia</taxon>
        <taxon>Cytophagales</taxon>
        <taxon>Cytophagaceae</taxon>
        <taxon>Spirosoma</taxon>
    </lineage>
</organism>
<proteinExistence type="predicted"/>
<dbReference type="Proteomes" id="UP000598820">
    <property type="component" value="Unassembled WGS sequence"/>
</dbReference>
<reference evidence="2" key="1">
    <citation type="submission" date="2020-09" db="EMBL/GenBank/DDBJ databases">
        <authorList>
            <person name="Kim M.K."/>
        </authorList>
    </citation>
    <scope>NUCLEOTIDE SEQUENCE</scope>
    <source>
        <strain evidence="2">BT702</strain>
    </source>
</reference>
<feature type="domain" description="Transposase IS701-like DDE" evidence="1">
    <location>
        <begin position="4"/>
        <end position="196"/>
    </location>
</feature>
<evidence type="ECO:0000313" key="2">
    <source>
        <dbReference type="EMBL" id="MBD2705835.1"/>
    </source>
</evidence>
<evidence type="ECO:0000313" key="3">
    <source>
        <dbReference type="Proteomes" id="UP000598820"/>
    </source>
</evidence>
<dbReference type="InterPro" id="IPR038721">
    <property type="entry name" value="IS701-like_DDE_dom"/>
</dbReference>
<dbReference type="SUPFAM" id="SSF53098">
    <property type="entry name" value="Ribonuclease H-like"/>
    <property type="match status" value="1"/>
</dbReference>
<dbReference type="Gene3D" id="3.90.350.10">
    <property type="entry name" value="Transposase Inhibitor Protein From Tn5, Chain A, domain 1"/>
    <property type="match status" value="1"/>
</dbReference>
<dbReference type="Pfam" id="PF13546">
    <property type="entry name" value="DDE_5"/>
    <property type="match status" value="1"/>
</dbReference>
<dbReference type="EMBL" id="JACWZY010000075">
    <property type="protein sequence ID" value="MBD2705835.1"/>
    <property type="molecule type" value="Genomic_DNA"/>
</dbReference>
<dbReference type="RefSeq" id="WP_190893628.1">
    <property type="nucleotide sequence ID" value="NZ_JACWZY010000075.1"/>
</dbReference>
<sequence length="358" mass="40641">MQTNLDLYTDYLLSSFGQTSATNMARLLDDQISHDDVTRFLSQSHQIGQTLWKTVKPLVPKHQTDQGLLRVDDSLLHKPHTQETGLVSTYFDHTHNEYVKAINFLSLLYRVDDILLPVGLHIVIKYWQSQLKDKKQVWKAPQTKNEAFRELLYQAHQNVIPFRYVLADSWYTNAENINAVLAIKKHWLGAFTTNLEVALSKQDRANGRFVSISSVSLAVGVPREVYIRSVVAPVLVCKDILPNQDGSVGELLLLTTDTTMSYQQILTTYQKRWGIEDYHKSLKNNTSLQNSPARSIPAQSIHLLASVCAFVKLERLKLAECTNQFALKGRLYIKAIQAALAELRLMQQNNLLANILPA</sequence>
<comment type="caution">
    <text evidence="2">The sequence shown here is derived from an EMBL/GenBank/DDBJ whole genome shotgun (WGS) entry which is preliminary data.</text>
</comment>
<accession>A0A927GBA7</accession>
<evidence type="ECO:0000259" key="1">
    <source>
        <dbReference type="Pfam" id="PF13546"/>
    </source>
</evidence>
<name>A0A927GBA7_9BACT</name>
<keyword evidence="3" id="KW-1185">Reference proteome</keyword>
<protein>
    <submittedName>
        <fullName evidence="2">Transposase</fullName>
    </submittedName>
</protein>
<dbReference type="InterPro" id="IPR012337">
    <property type="entry name" value="RNaseH-like_sf"/>
</dbReference>
<gene>
    <name evidence="2" type="ORF">IC229_34880</name>
</gene>